<dbReference type="AlphaFoldDB" id="A0A7W5B8C1"/>
<dbReference type="GO" id="GO:0008237">
    <property type="term" value="F:metallopeptidase activity"/>
    <property type="evidence" value="ECO:0007669"/>
    <property type="project" value="UniProtKB-KW"/>
</dbReference>
<keyword evidence="4" id="KW-1185">Reference proteome</keyword>
<dbReference type="EMBL" id="JACHXD010000002">
    <property type="protein sequence ID" value="MBB3117675.1"/>
    <property type="molecule type" value="Genomic_DNA"/>
</dbReference>
<feature type="signal peptide" evidence="1">
    <location>
        <begin position="1"/>
        <end position="23"/>
    </location>
</feature>
<name>A0A7W5B8C1_9BURK</name>
<dbReference type="GO" id="GO:0006508">
    <property type="term" value="P:proteolysis"/>
    <property type="evidence" value="ECO:0007669"/>
    <property type="project" value="UniProtKB-KW"/>
</dbReference>
<protein>
    <submittedName>
        <fullName evidence="3">Putative metalloprotease with PDZ domain</fullName>
    </submittedName>
</protein>
<keyword evidence="3" id="KW-0645">Protease</keyword>
<dbReference type="Gene3D" id="2.60.40.3650">
    <property type="match status" value="1"/>
</dbReference>
<evidence type="ECO:0000313" key="3">
    <source>
        <dbReference type="EMBL" id="MBB3117675.1"/>
    </source>
</evidence>
<dbReference type="Pfam" id="PF05299">
    <property type="entry name" value="Peptidase_M61"/>
    <property type="match status" value="1"/>
</dbReference>
<dbReference type="PIRSF" id="PIRSF016493">
    <property type="entry name" value="Glycyl_aminpptds"/>
    <property type="match status" value="1"/>
</dbReference>
<dbReference type="InterPro" id="IPR024191">
    <property type="entry name" value="Peptidase_M61"/>
</dbReference>
<proteinExistence type="predicted"/>
<dbReference type="RefSeq" id="WP_183439650.1">
    <property type="nucleotide sequence ID" value="NZ_JACHXD010000002.1"/>
</dbReference>
<feature type="chain" id="PRO_5031456243" evidence="1">
    <location>
        <begin position="24"/>
        <end position="631"/>
    </location>
</feature>
<dbReference type="SUPFAM" id="SSF50156">
    <property type="entry name" value="PDZ domain-like"/>
    <property type="match status" value="1"/>
</dbReference>
<keyword evidence="3" id="KW-0378">Hydrolase</keyword>
<gene>
    <name evidence="3" type="ORF">FHS03_000701</name>
</gene>
<evidence type="ECO:0000259" key="2">
    <source>
        <dbReference type="PROSITE" id="PS50106"/>
    </source>
</evidence>
<dbReference type="InterPro" id="IPR027268">
    <property type="entry name" value="Peptidase_M4/M1_CTD_sf"/>
</dbReference>
<feature type="domain" description="PDZ" evidence="2">
    <location>
        <begin position="515"/>
        <end position="595"/>
    </location>
</feature>
<dbReference type="InterPro" id="IPR040756">
    <property type="entry name" value="Peptidase_M61_N"/>
</dbReference>
<keyword evidence="1" id="KW-0732">Signal</keyword>
<sequence length="631" mass="71073">MISPSIKRALLATLLATALQAQADPIPTPIDQAYPGTIVMKVDASDTAQNIFRVRQSIPVAPGKLTLLYPQWVPANHGPSGALNQFAGLKITAGGKHVAWRRDNVHVHAFHLEVPQGASQLEVEYQYLSPTDASQGRTTMTQDILGVQWQSMTLYPAGYFTRRIPIQPTLSLPKDWQYGSALELAERKGDDLVFKTTDLETFIDSPLFAGRYFKRFDLDPGAKLPVHLNVVADNAEALETKPEQIEAHRNLIKQAYKLFNSQHYRHYDFLLALSEEFGGVGREHHESSENGVKLDYFSDWTKSEAGRALLPHEFTHSWNGKFRRPAGQDVPNFNTPLQNDLLWVYEGQTQYWGNVLASRSGLVKLAHVRDVLASMAARYDNMAGRSWRPVQDTTNDPIVNARRPQGWNSWQRSEDYYTEGALIWLDVDTKIRELSGDKRSLDNFARDFFGIADGKRFADFYQFDDVVKTLNAIQPYDWAPFLRSRLDENGPAPLDGFKRAGWKLAYSEKPTDFLKMVEERSRSADFQYSLGFSVGAEGKIEAIQWDGVGFKAGLAGGTVLLAVNGRSYKPDVLRKAVTAAKTDSKPIELLLKRGSHYRTVSLDYHGGLKYPRLERIEGTPDRLEAILQPRK</sequence>
<keyword evidence="3" id="KW-0482">Metalloprotease</keyword>
<dbReference type="InterPro" id="IPR036034">
    <property type="entry name" value="PDZ_sf"/>
</dbReference>
<evidence type="ECO:0000313" key="4">
    <source>
        <dbReference type="Proteomes" id="UP000541535"/>
    </source>
</evidence>
<organism evidence="3 4">
    <name type="scientific">Pseudoduganella violacea</name>
    <dbReference type="NCBI Taxonomy" id="1715466"/>
    <lineage>
        <taxon>Bacteria</taxon>
        <taxon>Pseudomonadati</taxon>
        <taxon>Pseudomonadota</taxon>
        <taxon>Betaproteobacteria</taxon>
        <taxon>Burkholderiales</taxon>
        <taxon>Oxalobacteraceae</taxon>
        <taxon>Telluria group</taxon>
        <taxon>Pseudoduganella</taxon>
    </lineage>
</organism>
<accession>A0A7W5B8C1</accession>
<dbReference type="Pfam" id="PF17899">
    <property type="entry name" value="Peptidase_M61_N"/>
    <property type="match status" value="1"/>
</dbReference>
<dbReference type="InterPro" id="IPR001478">
    <property type="entry name" value="PDZ"/>
</dbReference>
<evidence type="ECO:0000256" key="1">
    <source>
        <dbReference type="SAM" id="SignalP"/>
    </source>
</evidence>
<dbReference type="Gene3D" id="1.10.390.10">
    <property type="entry name" value="Neutral Protease Domain 2"/>
    <property type="match status" value="1"/>
</dbReference>
<dbReference type="InterPro" id="IPR007963">
    <property type="entry name" value="Peptidase_M61_catalytic"/>
</dbReference>
<reference evidence="3 4" key="1">
    <citation type="submission" date="2020-08" db="EMBL/GenBank/DDBJ databases">
        <title>Genomic Encyclopedia of Type Strains, Phase III (KMG-III): the genomes of soil and plant-associated and newly described type strains.</title>
        <authorList>
            <person name="Whitman W."/>
        </authorList>
    </citation>
    <scope>NUCLEOTIDE SEQUENCE [LARGE SCALE GENOMIC DNA]</scope>
    <source>
        <strain evidence="3 4">CECT 8897</strain>
    </source>
</reference>
<comment type="caution">
    <text evidence="3">The sequence shown here is derived from an EMBL/GenBank/DDBJ whole genome shotgun (WGS) entry which is preliminary data.</text>
</comment>
<dbReference type="Proteomes" id="UP000541535">
    <property type="component" value="Unassembled WGS sequence"/>
</dbReference>
<dbReference type="PROSITE" id="PS50106">
    <property type="entry name" value="PDZ"/>
    <property type="match status" value="1"/>
</dbReference>